<accession>A0A8T2RTX8</accession>
<sequence>MMMLHTIWILGQVRMLDVHHLLKVRLMPNLQHRKRETIFHPSSKAKNKKVPSTTAAKDNGLSSSKPKQIPCKSKKQKRLDHVVMEPKFIEIERDPPKIIHGLIEEEIQGLKLARKDLQPRALILEVDDRNVEYGPKNTLIIDIATYRMFYNIKRCCLTLPKLTISERRNYLSGTLCGQLWKWLIAPNCIEYVDIIFRAIPLDEERLAIYHGIH</sequence>
<gene>
    <name evidence="2" type="ORF">KP509_24G023900</name>
</gene>
<evidence type="ECO:0000313" key="2">
    <source>
        <dbReference type="EMBL" id="KAH7299680.1"/>
    </source>
</evidence>
<proteinExistence type="predicted"/>
<name>A0A8T2RTX8_CERRI</name>
<dbReference type="AlphaFoldDB" id="A0A8T2RTX8"/>
<comment type="caution">
    <text evidence="2">The sequence shown here is derived from an EMBL/GenBank/DDBJ whole genome shotgun (WGS) entry which is preliminary data.</text>
</comment>
<organism evidence="2 3">
    <name type="scientific">Ceratopteris richardii</name>
    <name type="common">Triangle waterfern</name>
    <dbReference type="NCBI Taxonomy" id="49495"/>
    <lineage>
        <taxon>Eukaryota</taxon>
        <taxon>Viridiplantae</taxon>
        <taxon>Streptophyta</taxon>
        <taxon>Embryophyta</taxon>
        <taxon>Tracheophyta</taxon>
        <taxon>Polypodiopsida</taxon>
        <taxon>Polypodiidae</taxon>
        <taxon>Polypodiales</taxon>
        <taxon>Pteridineae</taxon>
        <taxon>Pteridaceae</taxon>
        <taxon>Parkerioideae</taxon>
        <taxon>Ceratopteris</taxon>
    </lineage>
</organism>
<dbReference type="Proteomes" id="UP000825935">
    <property type="component" value="Chromosome 24"/>
</dbReference>
<evidence type="ECO:0000256" key="1">
    <source>
        <dbReference type="SAM" id="MobiDB-lite"/>
    </source>
</evidence>
<reference evidence="2" key="1">
    <citation type="submission" date="2021-08" db="EMBL/GenBank/DDBJ databases">
        <title>WGS assembly of Ceratopteris richardii.</title>
        <authorList>
            <person name="Marchant D.B."/>
            <person name="Chen G."/>
            <person name="Jenkins J."/>
            <person name="Shu S."/>
            <person name="Leebens-Mack J."/>
            <person name="Grimwood J."/>
            <person name="Schmutz J."/>
            <person name="Soltis P."/>
            <person name="Soltis D."/>
            <person name="Chen Z.-H."/>
        </authorList>
    </citation>
    <scope>NUCLEOTIDE SEQUENCE</scope>
    <source>
        <strain evidence="2">Whitten #5841</strain>
        <tissue evidence="2">Leaf</tissue>
    </source>
</reference>
<feature type="compositionally biased region" description="Polar residues" evidence="1">
    <location>
        <begin position="50"/>
        <end position="66"/>
    </location>
</feature>
<feature type="region of interest" description="Disordered" evidence="1">
    <location>
        <begin position="35"/>
        <end position="70"/>
    </location>
</feature>
<protein>
    <submittedName>
        <fullName evidence="2">Uncharacterized protein</fullName>
    </submittedName>
</protein>
<evidence type="ECO:0000313" key="3">
    <source>
        <dbReference type="Proteomes" id="UP000825935"/>
    </source>
</evidence>
<keyword evidence="3" id="KW-1185">Reference proteome</keyword>
<dbReference type="EMBL" id="CM035429">
    <property type="protein sequence ID" value="KAH7299680.1"/>
    <property type="molecule type" value="Genomic_DNA"/>
</dbReference>